<proteinExistence type="predicted"/>
<dbReference type="Proteomes" id="UP000651475">
    <property type="component" value="Unassembled WGS sequence"/>
</dbReference>
<evidence type="ECO:0000256" key="1">
    <source>
        <dbReference type="SAM" id="MobiDB-lite"/>
    </source>
</evidence>
<dbReference type="SUPFAM" id="SSF159941">
    <property type="entry name" value="MM3350-like"/>
    <property type="match status" value="1"/>
</dbReference>
<comment type="caution">
    <text evidence="3">The sequence shown here is derived from an EMBL/GenBank/DDBJ whole genome shotgun (WGS) entry which is preliminary data.</text>
</comment>
<organism evidence="3 4">
    <name type="scientific">Parabacteroides hominis</name>
    <dbReference type="NCBI Taxonomy" id="2763057"/>
    <lineage>
        <taxon>Bacteria</taxon>
        <taxon>Pseudomonadati</taxon>
        <taxon>Bacteroidota</taxon>
        <taxon>Bacteroidia</taxon>
        <taxon>Bacteroidales</taxon>
        <taxon>Tannerellaceae</taxon>
        <taxon>Parabacteroides</taxon>
    </lineage>
</organism>
<evidence type="ECO:0000259" key="2">
    <source>
        <dbReference type="Pfam" id="PF07929"/>
    </source>
</evidence>
<feature type="region of interest" description="Disordered" evidence="1">
    <location>
        <begin position="164"/>
        <end position="186"/>
    </location>
</feature>
<keyword evidence="4" id="KW-1185">Reference proteome</keyword>
<dbReference type="RefSeq" id="WP_186931333.1">
    <property type="nucleotide sequence ID" value="NZ_JACOOJ010000047.1"/>
</dbReference>
<sequence>MVFRFLILSDEVDDFKREIKIDSEATFLDLYNAIMDSVGYTKDQMCSFFICDDDWSKNTEITLVEMDTTSEVDNYIMEDTHLEELLEDEHQKLLFVFDYMTERAFFMELREIIPGTDLDKPVCSKSIGEAPVQIMSFDEMDTKAGNTEIGEDFYGDSEYDIDELDKEGFDGLGDEPMDNPYDDERF</sequence>
<feature type="domain" description="Plasmid pRiA4b Orf3-like" evidence="2">
    <location>
        <begin position="8"/>
        <end position="131"/>
    </location>
</feature>
<evidence type="ECO:0000313" key="4">
    <source>
        <dbReference type="Proteomes" id="UP000651475"/>
    </source>
</evidence>
<dbReference type="EMBL" id="JACOOJ010000047">
    <property type="protein sequence ID" value="MBC5634747.1"/>
    <property type="molecule type" value="Genomic_DNA"/>
</dbReference>
<dbReference type="InterPro" id="IPR024047">
    <property type="entry name" value="MM3350-like_sf"/>
</dbReference>
<name>A0ABR7DTR3_9BACT</name>
<dbReference type="Pfam" id="PF07929">
    <property type="entry name" value="PRiA4_ORF3"/>
    <property type="match status" value="1"/>
</dbReference>
<protein>
    <recommendedName>
        <fullName evidence="2">Plasmid pRiA4b Orf3-like domain-containing protein</fullName>
    </recommendedName>
</protein>
<reference evidence="3 4" key="1">
    <citation type="submission" date="2020-08" db="EMBL/GenBank/DDBJ databases">
        <title>Genome public.</title>
        <authorList>
            <person name="Liu C."/>
            <person name="Sun Q."/>
        </authorList>
    </citation>
    <scope>NUCLEOTIDE SEQUENCE [LARGE SCALE GENOMIC DNA]</scope>
    <source>
        <strain evidence="3 4">NSJ-79</strain>
    </source>
</reference>
<feature type="compositionally biased region" description="Acidic residues" evidence="1">
    <location>
        <begin position="172"/>
        <end position="186"/>
    </location>
</feature>
<gene>
    <name evidence="3" type="ORF">H8S65_18545</name>
</gene>
<evidence type="ECO:0000313" key="3">
    <source>
        <dbReference type="EMBL" id="MBC5634747.1"/>
    </source>
</evidence>
<dbReference type="Gene3D" id="3.10.290.30">
    <property type="entry name" value="MM3350-like"/>
    <property type="match status" value="1"/>
</dbReference>
<dbReference type="InterPro" id="IPR012912">
    <property type="entry name" value="Plasmid_pRiA4b_Orf3-like"/>
</dbReference>
<accession>A0ABR7DTR3</accession>